<organism evidence="2 3">
    <name type="scientific">[Candida] anglica</name>
    <dbReference type="NCBI Taxonomy" id="148631"/>
    <lineage>
        <taxon>Eukaryota</taxon>
        <taxon>Fungi</taxon>
        <taxon>Dikarya</taxon>
        <taxon>Ascomycota</taxon>
        <taxon>Saccharomycotina</taxon>
        <taxon>Pichiomycetes</taxon>
        <taxon>Debaryomycetaceae</taxon>
        <taxon>Kurtzmaniella</taxon>
    </lineage>
</organism>
<feature type="region of interest" description="Disordered" evidence="1">
    <location>
        <begin position="204"/>
        <end position="240"/>
    </location>
</feature>
<dbReference type="InterPro" id="IPR031355">
    <property type="entry name" value="YBL010C/LAA2-like"/>
</dbReference>
<protein>
    <recommendedName>
        <fullName evidence="4">Transcriptional regulatory protein RXT2 N-terminal domain-containing protein</fullName>
    </recommendedName>
</protein>
<accession>A0ABP0E8N6</accession>
<feature type="region of interest" description="Disordered" evidence="1">
    <location>
        <begin position="1"/>
        <end position="105"/>
    </location>
</feature>
<dbReference type="EMBL" id="OZ004253">
    <property type="protein sequence ID" value="CAK7893349.1"/>
    <property type="molecule type" value="Genomic_DNA"/>
</dbReference>
<reference evidence="2 3" key="1">
    <citation type="submission" date="2024-01" db="EMBL/GenBank/DDBJ databases">
        <authorList>
            <consortium name="Genoscope - CEA"/>
            <person name="William W."/>
        </authorList>
    </citation>
    <scope>NUCLEOTIDE SEQUENCE [LARGE SCALE GENOMIC DNA]</scope>
    <source>
        <strain evidence="2 3">29B2s-10</strain>
    </source>
</reference>
<evidence type="ECO:0008006" key="4">
    <source>
        <dbReference type="Google" id="ProtNLM"/>
    </source>
</evidence>
<name>A0ABP0E8N6_9ASCO</name>
<feature type="compositionally biased region" description="Polar residues" evidence="1">
    <location>
        <begin position="204"/>
        <end position="221"/>
    </location>
</feature>
<evidence type="ECO:0000313" key="3">
    <source>
        <dbReference type="Proteomes" id="UP001497600"/>
    </source>
</evidence>
<dbReference type="Pfam" id="PF17104">
    <property type="entry name" value="YBL010C_LAA2"/>
    <property type="match status" value="1"/>
</dbReference>
<keyword evidence="3" id="KW-1185">Reference proteome</keyword>
<sequence length="377" mass="43266">MTEEWNNNNLEEEIEGDISDKGSPMVDEKEQHEAEVAEQEEEQVENEVEVVDIEEEEEEEEEDSDDDFDDFNAYDENDDDNSFGSFEEEENEPEYGKEHFQQGPPPDLVTFASSTFGSRETLHEKLDMFLEKMFPADKSGDTEESSNSSNLLSERSNDIYGQLSLLPHLKPPSWVKSKIRRHLLIKLGVPVNLDEILPTNSAVASSESTDLNGHVTSGDSSKQVETHLKPKQSRQRRASSVTEADIDWNGFIIPEFKDLSIDTKNKGESLLLDTTEVLSKIETENLAHSSQQHLLSSVTSIEELNEKLHQYQNNYDQLIQLSSIWQNQLVELKRDYEIYESVVQNFVGHTQRLKREELLANLDKVKIKSQSKKRTWK</sequence>
<gene>
    <name evidence="2" type="ORF">CAAN4_A06898</name>
</gene>
<evidence type="ECO:0000313" key="2">
    <source>
        <dbReference type="EMBL" id="CAK7893349.1"/>
    </source>
</evidence>
<feature type="compositionally biased region" description="Basic and acidic residues" evidence="1">
    <location>
        <begin position="26"/>
        <end position="35"/>
    </location>
</feature>
<evidence type="ECO:0000256" key="1">
    <source>
        <dbReference type="SAM" id="MobiDB-lite"/>
    </source>
</evidence>
<dbReference type="Proteomes" id="UP001497600">
    <property type="component" value="Chromosome A"/>
</dbReference>
<feature type="compositionally biased region" description="Acidic residues" evidence="1">
    <location>
        <begin position="36"/>
        <end position="93"/>
    </location>
</feature>
<dbReference type="PANTHER" id="PTHR38698">
    <property type="entry name" value="EXPRESSED PROTEIN"/>
    <property type="match status" value="1"/>
</dbReference>
<proteinExistence type="predicted"/>
<dbReference type="PANTHER" id="PTHR38698:SF1">
    <property type="entry name" value="FUNGAL PROTEIN"/>
    <property type="match status" value="1"/>
</dbReference>